<comment type="catalytic activity">
    <reaction evidence="3">
        <text>di-trans,octa-cis-undecaprenyl diphosphate + H2O = di-trans,octa-cis-undecaprenyl phosphate + phosphate + H(+)</text>
        <dbReference type="Rhea" id="RHEA:28094"/>
        <dbReference type="ChEBI" id="CHEBI:15377"/>
        <dbReference type="ChEBI" id="CHEBI:15378"/>
        <dbReference type="ChEBI" id="CHEBI:43474"/>
        <dbReference type="ChEBI" id="CHEBI:58405"/>
        <dbReference type="ChEBI" id="CHEBI:60392"/>
        <dbReference type="EC" id="3.6.1.27"/>
    </reaction>
</comment>
<dbReference type="Proteomes" id="UP000094023">
    <property type="component" value="Unassembled WGS sequence"/>
</dbReference>
<keyword evidence="6" id="KW-0378">Hydrolase</keyword>
<dbReference type="InterPro" id="IPR000326">
    <property type="entry name" value="PAP2/HPO"/>
</dbReference>
<evidence type="ECO:0000256" key="4">
    <source>
        <dbReference type="SAM" id="Phobius"/>
    </source>
</evidence>
<organism evidence="6 7">
    <name type="scientific">Proteus myxofaciens ATCC 19692</name>
    <dbReference type="NCBI Taxonomy" id="1354337"/>
    <lineage>
        <taxon>Bacteria</taxon>
        <taxon>Pseudomonadati</taxon>
        <taxon>Pseudomonadota</taxon>
        <taxon>Gammaproteobacteria</taxon>
        <taxon>Enterobacterales</taxon>
        <taxon>Morganellaceae</taxon>
        <taxon>Proteus</taxon>
    </lineage>
</organism>
<comment type="caution">
    <text evidence="6">The sequence shown here is derived from an EMBL/GenBank/DDBJ whole genome shotgun (WGS) entry which is preliminary data.</text>
</comment>
<feature type="transmembrane region" description="Helical" evidence="4">
    <location>
        <begin position="50"/>
        <end position="69"/>
    </location>
</feature>
<feature type="transmembrane region" description="Helical" evidence="4">
    <location>
        <begin position="213"/>
        <end position="231"/>
    </location>
</feature>
<feature type="transmembrane region" description="Helical" evidence="4">
    <location>
        <begin position="76"/>
        <end position="97"/>
    </location>
</feature>
<sequence length="239" mass="27197">MNKKITLLILSGSALLLMTPVIMLILGWQWHPVEHPIGGKSLLWIANSAAKPWGILTITITLLLLFFRLKLPKKLFIQLAIIIVGTMIIGQLLKVAVKNTVKEPRPYVVWVSEQLDITTDYFYSVPRDERAQLLDKGFSHSPLLPKWQLKHWRAETGYAFPSGHSLFAATLALFIFTIFMFYRHYILALLGLVWGMSVTVGRLVMGMHWASDVIVGILISTILVWCAFLVIKRRFLLKS</sequence>
<dbReference type="PANTHER" id="PTHR14969:SF54">
    <property type="entry name" value="PHOSPHATIDYLGLYCEROPHOSPHATASE B"/>
    <property type="match status" value="1"/>
</dbReference>
<evidence type="ECO:0000256" key="3">
    <source>
        <dbReference type="ARBA" id="ARBA00047594"/>
    </source>
</evidence>
<evidence type="ECO:0000259" key="5">
    <source>
        <dbReference type="SMART" id="SM00014"/>
    </source>
</evidence>
<evidence type="ECO:0000256" key="1">
    <source>
        <dbReference type="ARBA" id="ARBA00012374"/>
    </source>
</evidence>
<evidence type="ECO:0000256" key="2">
    <source>
        <dbReference type="ARBA" id="ARBA00032707"/>
    </source>
</evidence>
<dbReference type="AlphaFoldDB" id="A0A198F7G7"/>
<keyword evidence="7" id="KW-1185">Reference proteome</keyword>
<evidence type="ECO:0000313" key="7">
    <source>
        <dbReference type="Proteomes" id="UP000094023"/>
    </source>
</evidence>
<keyword evidence="4" id="KW-1133">Transmembrane helix</keyword>
<feature type="domain" description="Phosphatidic acid phosphatase type 2/haloperoxidase" evidence="5">
    <location>
        <begin position="80"/>
        <end position="228"/>
    </location>
</feature>
<evidence type="ECO:0000313" key="6">
    <source>
        <dbReference type="EMBL" id="OAT20730.1"/>
    </source>
</evidence>
<dbReference type="PATRIC" id="fig|1354337.4.peg.3305"/>
<keyword evidence="4" id="KW-0812">Transmembrane</keyword>
<dbReference type="NCBIfam" id="NF007975">
    <property type="entry name" value="PRK10699.1"/>
    <property type="match status" value="1"/>
</dbReference>
<dbReference type="EC" id="3.6.1.27" evidence="1"/>
<dbReference type="PANTHER" id="PTHR14969">
    <property type="entry name" value="SPHINGOSINE-1-PHOSPHATE PHOSPHOHYDROLASE"/>
    <property type="match status" value="1"/>
</dbReference>
<reference evidence="6 7" key="1">
    <citation type="submission" date="2016-04" db="EMBL/GenBank/DDBJ databases">
        <title>ATOL: Assembling a taxonomically balanced genome-scale reconstruction of the evolutionary history of the Enterobacteriaceae.</title>
        <authorList>
            <person name="Plunkett G.III."/>
            <person name="Neeno-Eckwall E.C."/>
            <person name="Glasner J.D."/>
            <person name="Perna N.T."/>
        </authorList>
    </citation>
    <scope>NUCLEOTIDE SEQUENCE [LARGE SCALE GENOMIC DNA]</scope>
    <source>
        <strain evidence="6 7">ATCC 19692</strain>
    </source>
</reference>
<dbReference type="Gene3D" id="1.20.144.10">
    <property type="entry name" value="Phosphatidic acid phosphatase type 2/haloperoxidase"/>
    <property type="match status" value="1"/>
</dbReference>
<dbReference type="GO" id="GO:0050380">
    <property type="term" value="F:undecaprenyl-diphosphatase activity"/>
    <property type="evidence" value="ECO:0007669"/>
    <property type="project" value="UniProtKB-EC"/>
</dbReference>
<dbReference type="SUPFAM" id="SSF48317">
    <property type="entry name" value="Acid phosphatase/Vanadium-dependent haloperoxidase"/>
    <property type="match status" value="1"/>
</dbReference>
<feature type="transmembrane region" description="Helical" evidence="4">
    <location>
        <begin position="186"/>
        <end position="207"/>
    </location>
</feature>
<dbReference type="CDD" id="cd01610">
    <property type="entry name" value="PAP2_like"/>
    <property type="match status" value="1"/>
</dbReference>
<name>A0A198F7G7_9GAMM</name>
<accession>A0A198F7G7</accession>
<gene>
    <name evidence="6" type="ORF">M983_3199</name>
</gene>
<dbReference type="STRING" id="1354337.M983_3199"/>
<dbReference type="RefSeq" id="WP_066753428.1">
    <property type="nucleotide sequence ID" value="NZ_LXEN01000158.1"/>
</dbReference>
<feature type="transmembrane region" description="Helical" evidence="4">
    <location>
        <begin position="7"/>
        <end position="30"/>
    </location>
</feature>
<dbReference type="InterPro" id="IPR036938">
    <property type="entry name" value="PAP2/HPO_sf"/>
</dbReference>
<protein>
    <recommendedName>
        <fullName evidence="1">undecaprenyl-diphosphate phosphatase</fullName>
        <ecNumber evidence="1">3.6.1.27</ecNumber>
    </recommendedName>
    <alternativeName>
        <fullName evidence="2">Undecaprenyl pyrophosphate phosphatase</fullName>
    </alternativeName>
</protein>
<dbReference type="Pfam" id="PF01569">
    <property type="entry name" value="PAP2"/>
    <property type="match status" value="1"/>
</dbReference>
<feature type="transmembrane region" description="Helical" evidence="4">
    <location>
        <begin position="158"/>
        <end position="179"/>
    </location>
</feature>
<dbReference type="GO" id="GO:0005886">
    <property type="term" value="C:plasma membrane"/>
    <property type="evidence" value="ECO:0007669"/>
    <property type="project" value="TreeGrafter"/>
</dbReference>
<dbReference type="OrthoDB" id="5586741at2"/>
<proteinExistence type="predicted"/>
<dbReference type="SMART" id="SM00014">
    <property type="entry name" value="acidPPc"/>
    <property type="match status" value="1"/>
</dbReference>
<keyword evidence="4" id="KW-0472">Membrane</keyword>
<dbReference type="EMBL" id="LXEN01000158">
    <property type="protein sequence ID" value="OAT20730.1"/>
    <property type="molecule type" value="Genomic_DNA"/>
</dbReference>